<evidence type="ECO:0000256" key="1">
    <source>
        <dbReference type="SAM" id="Phobius"/>
    </source>
</evidence>
<keyword evidence="3" id="KW-1185">Reference proteome</keyword>
<keyword evidence="1" id="KW-0472">Membrane</keyword>
<feature type="transmembrane region" description="Helical" evidence="1">
    <location>
        <begin position="43"/>
        <end position="63"/>
    </location>
</feature>
<dbReference type="Proteomes" id="UP001162891">
    <property type="component" value="Chromosome"/>
</dbReference>
<protein>
    <submittedName>
        <fullName evidence="2">Uncharacterized protein</fullName>
    </submittedName>
</protein>
<organism evidence="2 3">
    <name type="scientific">Anaeromyxobacter oryzae</name>
    <dbReference type="NCBI Taxonomy" id="2918170"/>
    <lineage>
        <taxon>Bacteria</taxon>
        <taxon>Pseudomonadati</taxon>
        <taxon>Myxococcota</taxon>
        <taxon>Myxococcia</taxon>
        <taxon>Myxococcales</taxon>
        <taxon>Cystobacterineae</taxon>
        <taxon>Anaeromyxobacteraceae</taxon>
        <taxon>Anaeromyxobacter</taxon>
    </lineage>
</organism>
<sequence length="207" mass="23515">MIRYRCELTSELLDRAEPELDAALWTFNERVYEATRRRIPRRALRIAGMALAAAGILRAWALIVLTPECSRRSLALPYASLPLFVILGTVFAFERSFTVRLRARMRAVTARRAHRLLEAVRRHAPYETEYVFSGTRLEAHASKLALHRVTELGSIQEAIAGDRLACLFTRRWPGRLRRVVWLPDPAARTAVLAALRRAGVAVTELRS</sequence>
<gene>
    <name evidence="2" type="ORF">AMOR_49840</name>
</gene>
<name>A0ABN6N1T8_9BACT</name>
<keyword evidence="1" id="KW-1133">Transmembrane helix</keyword>
<reference evidence="3" key="1">
    <citation type="journal article" date="2022" name="Int. J. Syst. Evol. Microbiol.">
        <title>Anaeromyxobacter oryzae sp. nov., Anaeromyxobacter diazotrophicus sp. nov. and Anaeromyxobacter paludicola sp. nov., isolated from paddy soils.</title>
        <authorList>
            <person name="Itoh H."/>
            <person name="Xu Z."/>
            <person name="Mise K."/>
            <person name="Masuda Y."/>
            <person name="Ushijima N."/>
            <person name="Hayakawa C."/>
            <person name="Shiratori Y."/>
            <person name="Senoo K."/>
        </authorList>
    </citation>
    <scope>NUCLEOTIDE SEQUENCE [LARGE SCALE GENOMIC DNA]</scope>
    <source>
        <strain evidence="3">Red232</strain>
    </source>
</reference>
<accession>A0ABN6N1T8</accession>
<evidence type="ECO:0000313" key="3">
    <source>
        <dbReference type="Proteomes" id="UP001162891"/>
    </source>
</evidence>
<keyword evidence="1" id="KW-0812">Transmembrane</keyword>
<evidence type="ECO:0000313" key="2">
    <source>
        <dbReference type="EMBL" id="BDG05988.1"/>
    </source>
</evidence>
<proteinExistence type="predicted"/>
<dbReference type="EMBL" id="AP025591">
    <property type="protein sequence ID" value="BDG05988.1"/>
    <property type="molecule type" value="Genomic_DNA"/>
</dbReference>
<feature type="transmembrane region" description="Helical" evidence="1">
    <location>
        <begin position="75"/>
        <end position="93"/>
    </location>
</feature>